<sequence length="81" mass="9341">MNSVFKRAQGKKLSHRKAQDSSGVCEKSEADSRQLLQQFQDVIQHFEENAKDEDKCRDALRKLYESHESCFSSQKVTGPHE</sequence>
<evidence type="ECO:0000313" key="2">
    <source>
        <dbReference type="EMBL" id="CCO44792.1"/>
    </source>
</evidence>
<gene>
    <name evidence="2" type="ORF">VIBNISOn1_1260026</name>
</gene>
<evidence type="ECO:0000313" key="3">
    <source>
        <dbReference type="Proteomes" id="UP000018211"/>
    </source>
</evidence>
<name>A0AAV2VJE5_9VIBR</name>
<evidence type="ECO:0000256" key="1">
    <source>
        <dbReference type="SAM" id="MobiDB-lite"/>
    </source>
</evidence>
<dbReference type="GeneID" id="97541517"/>
<dbReference type="Proteomes" id="UP000018211">
    <property type="component" value="Unassembled WGS sequence"/>
</dbReference>
<protein>
    <submittedName>
        <fullName evidence="2">Uncharacterized protein</fullName>
    </submittedName>
</protein>
<comment type="caution">
    <text evidence="2">The sequence shown here is derived from an EMBL/GenBank/DDBJ whole genome shotgun (WGS) entry which is preliminary data.</text>
</comment>
<dbReference type="AlphaFoldDB" id="A0AAV2VJE5"/>
<feature type="region of interest" description="Disordered" evidence="1">
    <location>
        <begin position="1"/>
        <end position="29"/>
    </location>
</feature>
<accession>A0AAV2VJE5</accession>
<dbReference type="RefSeq" id="WP_022550407.1">
    <property type="nucleotide sequence ID" value="NZ_LK391965.1"/>
</dbReference>
<proteinExistence type="predicted"/>
<reference evidence="2 3" key="1">
    <citation type="journal article" date="2013" name="ISME J.">
        <title>Comparative genomics of pathogenic lineages of Vibrio nigripulchritudo identifies virulence-associated traits.</title>
        <authorList>
            <person name="Goudenege D."/>
            <person name="Labreuche Y."/>
            <person name="Krin E."/>
            <person name="Ansquer D."/>
            <person name="Mangenot S."/>
            <person name="Calteau A."/>
            <person name="Medigue C."/>
            <person name="Mazel D."/>
            <person name="Polz M.F."/>
            <person name="Le Roux F."/>
        </authorList>
    </citation>
    <scope>NUCLEOTIDE SEQUENCE [LARGE SCALE GENOMIC DNA]</scope>
    <source>
        <strain evidence="2 3">SOn1</strain>
    </source>
</reference>
<dbReference type="EMBL" id="CAOF01000031">
    <property type="protein sequence ID" value="CCO44792.1"/>
    <property type="molecule type" value="Genomic_DNA"/>
</dbReference>
<organism evidence="2 3">
    <name type="scientific">Vibrio nigripulchritudo SOn1</name>
    <dbReference type="NCBI Taxonomy" id="1238450"/>
    <lineage>
        <taxon>Bacteria</taxon>
        <taxon>Pseudomonadati</taxon>
        <taxon>Pseudomonadota</taxon>
        <taxon>Gammaproteobacteria</taxon>
        <taxon>Vibrionales</taxon>
        <taxon>Vibrionaceae</taxon>
        <taxon>Vibrio</taxon>
    </lineage>
</organism>